<keyword evidence="3" id="KW-1185">Reference proteome</keyword>
<comment type="caution">
    <text evidence="2">The sequence shown here is derived from an EMBL/GenBank/DDBJ whole genome shotgun (WGS) entry which is preliminary data.</text>
</comment>
<keyword evidence="1" id="KW-0732">Signal</keyword>
<dbReference type="Proteomes" id="UP000256514">
    <property type="component" value="Unassembled WGS sequence"/>
</dbReference>
<evidence type="ECO:0000313" key="3">
    <source>
        <dbReference type="Proteomes" id="UP000256514"/>
    </source>
</evidence>
<sequence>MKKVLGSLVLASVLTSSVFAAANSNVGCGLGSKLIDKQGLIWNLLQITTNTSTGTQTFGITSGTSGCSWQGLVMDTRVQEFVASNMDTLSKEIAQGKGESLDTFVELLQVEDKEAFKVALQENYNKLYANKDAQMADVLSNAATL</sequence>
<evidence type="ECO:0008006" key="4">
    <source>
        <dbReference type="Google" id="ProtNLM"/>
    </source>
</evidence>
<dbReference type="EMBL" id="NXLT01000002">
    <property type="protein sequence ID" value="RDU67924.1"/>
    <property type="molecule type" value="Genomic_DNA"/>
</dbReference>
<dbReference type="InterPro" id="IPR021383">
    <property type="entry name" value="DUF3015"/>
</dbReference>
<gene>
    <name evidence="2" type="ORF">CQA54_03115</name>
</gene>
<evidence type="ECO:0000313" key="2">
    <source>
        <dbReference type="EMBL" id="RDU67924.1"/>
    </source>
</evidence>
<feature type="chain" id="PRO_5017716920" description="DUF3015 domain-containing protein" evidence="1">
    <location>
        <begin position="21"/>
        <end position="145"/>
    </location>
</feature>
<evidence type="ECO:0000256" key="1">
    <source>
        <dbReference type="SAM" id="SignalP"/>
    </source>
</evidence>
<proteinExistence type="predicted"/>
<dbReference type="OrthoDB" id="5344038at2"/>
<feature type="signal peptide" evidence="1">
    <location>
        <begin position="1"/>
        <end position="20"/>
    </location>
</feature>
<name>A0A3D8ITF0_9HELI</name>
<reference evidence="2 3" key="1">
    <citation type="submission" date="2018-04" db="EMBL/GenBank/DDBJ databases">
        <title>Novel Campyloabacter and Helicobacter Species and Strains.</title>
        <authorList>
            <person name="Mannion A.J."/>
            <person name="Shen Z."/>
            <person name="Fox J.G."/>
        </authorList>
    </citation>
    <scope>NUCLEOTIDE SEQUENCE [LARGE SCALE GENOMIC DNA]</scope>
    <source>
        <strain evidence="2 3">MIT 12-6600</strain>
    </source>
</reference>
<dbReference type="RefSeq" id="WP_115570731.1">
    <property type="nucleotide sequence ID" value="NZ_NXLT01000002.1"/>
</dbReference>
<accession>A0A3D8ITF0</accession>
<organism evidence="2 3">
    <name type="scientific">Helicobacter equorum</name>
    <dbReference type="NCBI Taxonomy" id="361872"/>
    <lineage>
        <taxon>Bacteria</taxon>
        <taxon>Pseudomonadati</taxon>
        <taxon>Campylobacterota</taxon>
        <taxon>Epsilonproteobacteria</taxon>
        <taxon>Campylobacterales</taxon>
        <taxon>Helicobacteraceae</taxon>
        <taxon>Helicobacter</taxon>
    </lineage>
</organism>
<dbReference type="AlphaFoldDB" id="A0A3D8ITF0"/>
<protein>
    <recommendedName>
        <fullName evidence="4">DUF3015 domain-containing protein</fullName>
    </recommendedName>
</protein>
<dbReference type="Pfam" id="PF11220">
    <property type="entry name" value="DUF3015"/>
    <property type="match status" value="1"/>
</dbReference>